<name>A0ACC0W979_9STRA</name>
<sequence>MNATNFSRVDAHAMSGQNDVPKQQLPLRRGYFGRVRLTRDEMLHYLTTAKSILEDALNENRQVDTFINYRSWKQLGSSAGFKRFTRIGDNNRDLHYRVQGTVHASVNDLMGLIYADSTAQLLKRRAMLYNDSLDAQTLCVLKERSAENMDEHVSIRWAAINLSNNSPLYQRDMCFLEFTGLKTEEDGSQVAFMIKHAVDLKECVSLKESHGLSRLDFTEIMLLRPTKNDGHTEITLSGVIRHPENLPGWLFSSFLGNIATSLSKLAIIVQERLLARLPKVNEWQFVPHSARKCCHVCSSKFNLLSKKSNCRSCGEVACKSCIVTRTVGETTKFCTKCILMVSSQTESIACQSELSSLISPVSTRCRSREDSDASVSMTSSMLGKSGAKIRSDTRSLEDAKTSQNNCSTSSTASEASYDSPDSYCVEQSTMDTPCYSPLDEEVIETLDTTEMNRCGLQFPSIVTSQNTRPMPSVETAKPKKATIAEEEEEKSASEQEVRPEGDLQCELQENQRALAEETRRRSIAIEKIAYSQNTAHMDTNMLQDPSRMKGARRRSNGAVTLNKFFEGTGSIGGSVDGGCRRGKGKRKSAVAVYFTRSRGRVLIQLSYCAKLRMRT</sequence>
<proteinExistence type="predicted"/>
<dbReference type="Proteomes" id="UP001163321">
    <property type="component" value="Chromosome 3"/>
</dbReference>
<evidence type="ECO:0000313" key="2">
    <source>
        <dbReference type="Proteomes" id="UP001163321"/>
    </source>
</evidence>
<dbReference type="EMBL" id="CM047582">
    <property type="protein sequence ID" value="KAI9915324.1"/>
    <property type="molecule type" value="Genomic_DNA"/>
</dbReference>
<keyword evidence="2" id="KW-1185">Reference proteome</keyword>
<protein>
    <submittedName>
        <fullName evidence="1">Uncharacterized protein</fullName>
    </submittedName>
</protein>
<accession>A0ACC0W979</accession>
<organism evidence="1 2">
    <name type="scientific">Peronosclerospora sorghi</name>
    <dbReference type="NCBI Taxonomy" id="230839"/>
    <lineage>
        <taxon>Eukaryota</taxon>
        <taxon>Sar</taxon>
        <taxon>Stramenopiles</taxon>
        <taxon>Oomycota</taxon>
        <taxon>Peronosporomycetes</taxon>
        <taxon>Peronosporales</taxon>
        <taxon>Peronosporaceae</taxon>
        <taxon>Peronosclerospora</taxon>
    </lineage>
</organism>
<comment type="caution">
    <text evidence="1">The sequence shown here is derived from an EMBL/GenBank/DDBJ whole genome shotgun (WGS) entry which is preliminary data.</text>
</comment>
<gene>
    <name evidence="1" type="ORF">PsorP6_008341</name>
</gene>
<evidence type="ECO:0000313" key="1">
    <source>
        <dbReference type="EMBL" id="KAI9915324.1"/>
    </source>
</evidence>
<reference evidence="1 2" key="1">
    <citation type="journal article" date="2022" name="bioRxiv">
        <title>The genome of the oomycete Peronosclerospora sorghi, a cosmopolitan pathogen of maize and sorghum, is inflated with dispersed pseudogenes.</title>
        <authorList>
            <person name="Fletcher K."/>
            <person name="Martin F."/>
            <person name="Isakeit T."/>
            <person name="Cavanaugh K."/>
            <person name="Magill C."/>
            <person name="Michelmore R."/>
        </authorList>
    </citation>
    <scope>NUCLEOTIDE SEQUENCE [LARGE SCALE GENOMIC DNA]</scope>
    <source>
        <strain evidence="1">P6</strain>
    </source>
</reference>